<accession>A0A8S1LSB4</accession>
<organism evidence="1 2">
    <name type="scientific">Paramecium primaurelia</name>
    <dbReference type="NCBI Taxonomy" id="5886"/>
    <lineage>
        <taxon>Eukaryota</taxon>
        <taxon>Sar</taxon>
        <taxon>Alveolata</taxon>
        <taxon>Ciliophora</taxon>
        <taxon>Intramacronucleata</taxon>
        <taxon>Oligohymenophorea</taxon>
        <taxon>Peniculida</taxon>
        <taxon>Parameciidae</taxon>
        <taxon>Paramecium</taxon>
    </lineage>
</organism>
<name>A0A8S1LSB4_PARPR</name>
<protein>
    <submittedName>
        <fullName evidence="1">Uncharacterized protein</fullName>
    </submittedName>
</protein>
<sequence length="52" mass="5998">MNEILIFEMNERFIGLNIWNSYYKGELPNGIINGRGIYVSGNRKIMSGYVIV</sequence>
<comment type="caution">
    <text evidence="1">The sequence shown here is derived from an EMBL/GenBank/DDBJ whole genome shotgun (WGS) entry which is preliminary data.</text>
</comment>
<evidence type="ECO:0000313" key="1">
    <source>
        <dbReference type="EMBL" id="CAD8071298.1"/>
    </source>
</evidence>
<evidence type="ECO:0000313" key="2">
    <source>
        <dbReference type="Proteomes" id="UP000688137"/>
    </source>
</evidence>
<gene>
    <name evidence="1" type="ORF">PPRIM_AZ9-3.1.T0470098</name>
</gene>
<reference evidence="1" key="1">
    <citation type="submission" date="2021-01" db="EMBL/GenBank/DDBJ databases">
        <authorList>
            <consortium name="Genoscope - CEA"/>
            <person name="William W."/>
        </authorList>
    </citation>
    <scope>NUCLEOTIDE SEQUENCE</scope>
</reference>
<dbReference type="EMBL" id="CAJJDM010000047">
    <property type="protein sequence ID" value="CAD8071298.1"/>
    <property type="molecule type" value="Genomic_DNA"/>
</dbReference>
<proteinExistence type="predicted"/>
<keyword evidence="2" id="KW-1185">Reference proteome</keyword>
<dbReference type="Proteomes" id="UP000688137">
    <property type="component" value="Unassembled WGS sequence"/>
</dbReference>
<dbReference type="AlphaFoldDB" id="A0A8S1LSB4"/>